<dbReference type="EMBL" id="AZEU01000160">
    <property type="protein sequence ID" value="KRL44290.1"/>
    <property type="molecule type" value="Genomic_DNA"/>
</dbReference>
<evidence type="ECO:0000256" key="1">
    <source>
        <dbReference type="SAM" id="SignalP"/>
    </source>
</evidence>
<protein>
    <submittedName>
        <fullName evidence="2">Uncharacterized protein</fullName>
    </submittedName>
</protein>
<keyword evidence="3" id="KW-1185">Reference proteome</keyword>
<comment type="caution">
    <text evidence="2">The sequence shown here is derived from an EMBL/GenBank/DDBJ whole genome shotgun (WGS) entry which is preliminary data.</text>
</comment>
<dbReference type="RefSeq" id="WP_054716286.1">
    <property type="nucleotide sequence ID" value="NZ_AZEU01000160.1"/>
</dbReference>
<dbReference type="Proteomes" id="UP000051790">
    <property type="component" value="Unassembled WGS sequence"/>
</dbReference>
<keyword evidence="1" id="KW-0732">Signal</keyword>
<feature type="signal peptide" evidence="1">
    <location>
        <begin position="1"/>
        <end position="19"/>
    </location>
</feature>
<dbReference type="AlphaFoldDB" id="A0A0R1QQG5"/>
<feature type="chain" id="PRO_5006409522" evidence="1">
    <location>
        <begin position="20"/>
        <end position="149"/>
    </location>
</feature>
<evidence type="ECO:0000313" key="3">
    <source>
        <dbReference type="Proteomes" id="UP000051790"/>
    </source>
</evidence>
<evidence type="ECO:0000313" key="2">
    <source>
        <dbReference type="EMBL" id="KRL44290.1"/>
    </source>
</evidence>
<name>A0A0R1QQG5_9LACO</name>
<sequence length="149" mass="16178">MIAAITVVAAIIQAHHANAAAAGANRVAKQELESVTKRAPELHFAIIAELKSGDDGKNLVDGYELFIMNYGDAPSVLSRRLGAQTIGADHPIFSQVWNGHGQFVEAMCNSILVMPGEVKPIFTGERTLGSDIKQKSDKGYNYYFPLFED</sequence>
<gene>
    <name evidence="2" type="ORF">FD01_GL001191</name>
</gene>
<dbReference type="PATRIC" id="fig|1423769.4.peg.1286"/>
<accession>A0A0R1QQG5</accession>
<proteinExistence type="predicted"/>
<organism evidence="2 3">
    <name type="scientific">Lacticaseibacillus manihotivorans DSM 13343 = JCM 12514</name>
    <dbReference type="NCBI Taxonomy" id="1423769"/>
    <lineage>
        <taxon>Bacteria</taxon>
        <taxon>Bacillati</taxon>
        <taxon>Bacillota</taxon>
        <taxon>Bacilli</taxon>
        <taxon>Lactobacillales</taxon>
        <taxon>Lactobacillaceae</taxon>
        <taxon>Lacticaseibacillus</taxon>
    </lineage>
</organism>
<reference evidence="2 3" key="1">
    <citation type="journal article" date="2015" name="Genome Announc.">
        <title>Expanding the biotechnology potential of lactobacilli through comparative genomics of 213 strains and associated genera.</title>
        <authorList>
            <person name="Sun Z."/>
            <person name="Harris H.M."/>
            <person name="McCann A."/>
            <person name="Guo C."/>
            <person name="Argimon S."/>
            <person name="Zhang W."/>
            <person name="Yang X."/>
            <person name="Jeffery I.B."/>
            <person name="Cooney J.C."/>
            <person name="Kagawa T.F."/>
            <person name="Liu W."/>
            <person name="Song Y."/>
            <person name="Salvetti E."/>
            <person name="Wrobel A."/>
            <person name="Rasinkangas P."/>
            <person name="Parkhill J."/>
            <person name="Rea M.C."/>
            <person name="O'Sullivan O."/>
            <person name="Ritari J."/>
            <person name="Douillard F.P."/>
            <person name="Paul Ross R."/>
            <person name="Yang R."/>
            <person name="Briner A.E."/>
            <person name="Felis G.E."/>
            <person name="de Vos W.M."/>
            <person name="Barrangou R."/>
            <person name="Klaenhammer T.R."/>
            <person name="Caufield P.W."/>
            <person name="Cui Y."/>
            <person name="Zhang H."/>
            <person name="O'Toole P.W."/>
        </authorList>
    </citation>
    <scope>NUCLEOTIDE SEQUENCE [LARGE SCALE GENOMIC DNA]</scope>
    <source>
        <strain evidence="2 3">DSM 13343</strain>
    </source>
</reference>